<evidence type="ECO:0000256" key="1">
    <source>
        <dbReference type="SAM" id="SignalP"/>
    </source>
</evidence>
<dbReference type="InterPro" id="IPR009420">
    <property type="entry name" value="FlhE"/>
</dbReference>
<reference evidence="3" key="1">
    <citation type="submission" date="2015-09" db="EMBL/GenBank/DDBJ databases">
        <title>Cronobacter genome sequencing and assembly.</title>
        <authorList>
            <person name="Descombes P."/>
            <person name="Baert L."/>
            <person name="Ngom-Bru C."/>
            <person name="Barretto C."/>
        </authorList>
    </citation>
    <scope>NUCLEOTIDE SEQUENCE [LARGE SCALE GENOMIC DNA]</scope>
    <source>
        <strain evidence="3">LMG 26250</strain>
    </source>
</reference>
<evidence type="ECO:0000313" key="2">
    <source>
        <dbReference type="EMBL" id="ALB63128.1"/>
    </source>
</evidence>
<sequence length="134" mass="14404">MRALALTLLLTLPFFANAMGEGAWQASAMGPVLSQRGMAASSPVLAPQDSPPPQGVMTLVVWRYELIGPTPAGLVTRLCSQTRCVQIDDQTGTTRAFTNVPAAEPLRFIFEVPGGGRMFPALEVRSSQVIVNYR</sequence>
<feature type="signal peptide" evidence="1">
    <location>
        <begin position="1"/>
        <end position="18"/>
    </location>
</feature>
<keyword evidence="3" id="KW-1185">Reference proteome</keyword>
<keyword evidence="2" id="KW-0282">Flagellum</keyword>
<dbReference type="Pfam" id="PF06366">
    <property type="entry name" value="FlhE"/>
    <property type="match status" value="1"/>
</dbReference>
<evidence type="ECO:0000313" key="3">
    <source>
        <dbReference type="Proteomes" id="UP000067320"/>
    </source>
</evidence>
<gene>
    <name evidence="2" type="ORF">AFK62_11705</name>
</gene>
<dbReference type="EMBL" id="CP012264">
    <property type="protein sequence ID" value="ALB63128.1"/>
    <property type="molecule type" value="Genomic_DNA"/>
</dbReference>
<protein>
    <submittedName>
        <fullName evidence="2">Flagellar protein flhE</fullName>
    </submittedName>
</protein>
<reference evidence="2 3" key="2">
    <citation type="journal article" date="2016" name="Genome Announc.">
        <title>Fully Closed Genome Sequences of Five Type Strains of the Genus Cronobacter and One Cronobacter sakazakii Strain.</title>
        <authorList>
            <person name="Moine D."/>
            <person name="Kassam M."/>
            <person name="Baert L."/>
            <person name="Tang Y."/>
            <person name="Barretto C."/>
            <person name="Ngom Bru C."/>
            <person name="Klijn A."/>
            <person name="Descombes P."/>
        </authorList>
    </citation>
    <scope>NUCLEOTIDE SEQUENCE [LARGE SCALE GENOMIC DNA]</scope>
    <source>
        <strain evidence="2 3">LMG 26250</strain>
    </source>
</reference>
<keyword evidence="2" id="KW-0966">Cell projection</keyword>
<dbReference type="Proteomes" id="UP000067320">
    <property type="component" value="Chromosome"/>
</dbReference>
<keyword evidence="1" id="KW-0732">Signal</keyword>
<feature type="chain" id="PRO_5046022951" evidence="1">
    <location>
        <begin position="19"/>
        <end position="134"/>
    </location>
</feature>
<name>A0ABM5VE00_9ENTR</name>
<keyword evidence="2" id="KW-0969">Cilium</keyword>
<dbReference type="RefSeq" id="WP_053531923.1">
    <property type="nucleotide sequence ID" value="NZ_CP012264.1"/>
</dbReference>
<organism evidence="2 3">
    <name type="scientific">Cronobacter condimenti 1330</name>
    <dbReference type="NCBI Taxonomy" id="1073999"/>
    <lineage>
        <taxon>Bacteria</taxon>
        <taxon>Pseudomonadati</taxon>
        <taxon>Pseudomonadota</taxon>
        <taxon>Gammaproteobacteria</taxon>
        <taxon>Enterobacterales</taxon>
        <taxon>Enterobacteriaceae</taxon>
        <taxon>Cronobacter</taxon>
    </lineage>
</organism>
<proteinExistence type="predicted"/>
<accession>A0ABM5VE00</accession>